<accession>A0A369K1Y8</accession>
<evidence type="ECO:0000313" key="2">
    <source>
        <dbReference type="Proteomes" id="UP000076154"/>
    </source>
</evidence>
<comment type="caution">
    <text evidence="1">The sequence shown here is derived from an EMBL/GenBank/DDBJ whole genome shotgun (WGS) entry which is preliminary data.</text>
</comment>
<organism evidence="1 2">
    <name type="scientific">Hypsizygus marmoreus</name>
    <name type="common">White beech mushroom</name>
    <name type="synonym">Agaricus marmoreus</name>
    <dbReference type="NCBI Taxonomy" id="39966"/>
    <lineage>
        <taxon>Eukaryota</taxon>
        <taxon>Fungi</taxon>
        <taxon>Dikarya</taxon>
        <taxon>Basidiomycota</taxon>
        <taxon>Agaricomycotina</taxon>
        <taxon>Agaricomycetes</taxon>
        <taxon>Agaricomycetidae</taxon>
        <taxon>Agaricales</taxon>
        <taxon>Tricholomatineae</taxon>
        <taxon>Lyophyllaceae</taxon>
        <taxon>Hypsizygus</taxon>
    </lineage>
</organism>
<dbReference type="OrthoDB" id="2986975at2759"/>
<protein>
    <submittedName>
        <fullName evidence="1">Uncharacterized protein</fullName>
    </submittedName>
</protein>
<dbReference type="AlphaFoldDB" id="A0A369K1Y8"/>
<dbReference type="EMBL" id="LUEZ02000015">
    <property type="protein sequence ID" value="RDB27520.1"/>
    <property type="molecule type" value="Genomic_DNA"/>
</dbReference>
<proteinExistence type="predicted"/>
<gene>
    <name evidence="1" type="ORF">Hypma_003832</name>
</gene>
<reference evidence="1" key="1">
    <citation type="submission" date="2018-04" db="EMBL/GenBank/DDBJ databases">
        <title>Whole genome sequencing of Hypsizygus marmoreus.</title>
        <authorList>
            <person name="Choi I.-G."/>
            <person name="Min B."/>
            <person name="Kim J.-G."/>
            <person name="Kim S."/>
            <person name="Oh Y.-L."/>
            <person name="Kong W.-S."/>
            <person name="Park H."/>
            <person name="Jeong J."/>
            <person name="Song E.-S."/>
        </authorList>
    </citation>
    <scope>NUCLEOTIDE SEQUENCE [LARGE SCALE GENOMIC DNA]</scope>
    <source>
        <strain evidence="1">51987-8</strain>
    </source>
</reference>
<dbReference type="InParanoid" id="A0A369K1Y8"/>
<keyword evidence="2" id="KW-1185">Reference proteome</keyword>
<dbReference type="Proteomes" id="UP000076154">
    <property type="component" value="Unassembled WGS sequence"/>
</dbReference>
<name>A0A369K1Y8_HYPMA</name>
<evidence type="ECO:0000313" key="1">
    <source>
        <dbReference type="EMBL" id="RDB27520.1"/>
    </source>
</evidence>
<sequence length="170" mass="18544">MAFGCKSAGGCSGKTLYDNWPNIVCGAGRGHLGKTGLPLQPKYRILVVGMSTEMTGNIAERVEIAVGMKVMVLLNIATEADVANGTRGKVVDVVLHSRATTCHYSSLCIRRLQISSQTIERVIIGIGKPLTRDRRLSAYTSPFPEVEVEIRSGFCDFDERLFTTHPSEDL</sequence>